<evidence type="ECO:0000313" key="4">
    <source>
        <dbReference type="Proteomes" id="UP000078272"/>
    </source>
</evidence>
<dbReference type="PATRIC" id="fig|401562.3.peg.1503"/>
<dbReference type="SUPFAM" id="SSF51735">
    <property type="entry name" value="NAD(P)-binding Rossmann-fold domains"/>
    <property type="match status" value="1"/>
</dbReference>
<dbReference type="CDD" id="cd05233">
    <property type="entry name" value="SDR_c"/>
    <property type="match status" value="1"/>
</dbReference>
<sequence length="254" mass="26435">MPDSSSPLVLITGACGGIGGALVERFAASGARLILCDLSEEALAGVQNPAIVLRLGFDLADPAACREAARRVMAEAGVPDVFVSNAGWTRAETLETTDDEAWRRELAINLTGTRDLATPLLSAMRQRGSGAFVFVSSVNALGHYGNPAYSAAKAGLLAYMRAIAVEAGPDGVRANAVCPGSVRTQAWDHRFAEKPDLLGRIAPLYPMRRMVTPREVAEAVFFLASPASSGITGVALPVDAGLSAGNPPFVDAIS</sequence>
<accession>A0A175R954</accession>
<dbReference type="Pfam" id="PF13561">
    <property type="entry name" value="adh_short_C2"/>
    <property type="match status" value="1"/>
</dbReference>
<dbReference type="OrthoDB" id="517007at2"/>
<dbReference type="InterPro" id="IPR002347">
    <property type="entry name" value="SDR_fam"/>
</dbReference>
<dbReference type="InterPro" id="IPR036291">
    <property type="entry name" value="NAD(P)-bd_dom_sf"/>
</dbReference>
<comment type="caution">
    <text evidence="3">The sequence shown here is derived from an EMBL/GenBank/DDBJ whole genome shotgun (WGS) entry which is preliminary data.</text>
</comment>
<evidence type="ECO:0000256" key="2">
    <source>
        <dbReference type="ARBA" id="ARBA00023002"/>
    </source>
</evidence>
<dbReference type="GO" id="GO:0016491">
    <property type="term" value="F:oxidoreductase activity"/>
    <property type="evidence" value="ECO:0007669"/>
    <property type="project" value="UniProtKB-KW"/>
</dbReference>
<dbReference type="PROSITE" id="PS00061">
    <property type="entry name" value="ADH_SHORT"/>
    <property type="match status" value="1"/>
</dbReference>
<dbReference type="STRING" id="401562.NS365_16900"/>
<reference evidence="3 4" key="1">
    <citation type="journal article" date="2016" name="Front. Microbiol.">
        <title>Genomic Resource of Rice Seed Associated Bacteria.</title>
        <authorList>
            <person name="Midha S."/>
            <person name="Bansal K."/>
            <person name="Sharma S."/>
            <person name="Kumar N."/>
            <person name="Patil P.P."/>
            <person name="Chaudhry V."/>
            <person name="Patil P.B."/>
        </authorList>
    </citation>
    <scope>NUCLEOTIDE SEQUENCE [LARGE SCALE GENOMIC DNA]</scope>
    <source>
        <strain evidence="3 4">NS226</strain>
    </source>
</reference>
<comment type="similarity">
    <text evidence="1">Belongs to the short-chain dehydrogenases/reductases (SDR) family.</text>
</comment>
<dbReference type="PRINTS" id="PR00080">
    <property type="entry name" value="SDRFAMILY"/>
</dbReference>
<proteinExistence type="inferred from homology"/>
<dbReference type="FunFam" id="3.40.50.720:FF:000084">
    <property type="entry name" value="Short-chain dehydrogenase reductase"/>
    <property type="match status" value="1"/>
</dbReference>
<dbReference type="PRINTS" id="PR00081">
    <property type="entry name" value="GDHRDH"/>
</dbReference>
<dbReference type="AlphaFoldDB" id="A0A175R954"/>
<protein>
    <submittedName>
        <fullName evidence="3">Catenin</fullName>
    </submittedName>
</protein>
<dbReference type="Proteomes" id="UP000078272">
    <property type="component" value="Unassembled WGS sequence"/>
</dbReference>
<dbReference type="PANTHER" id="PTHR24321:SF8">
    <property type="entry name" value="ESTRADIOL 17-BETA-DEHYDROGENASE 8-RELATED"/>
    <property type="match status" value="1"/>
</dbReference>
<organism evidence="3 4">
    <name type="scientific">Aureimonas ureilytica</name>
    <dbReference type="NCBI Taxonomy" id="401562"/>
    <lineage>
        <taxon>Bacteria</taxon>
        <taxon>Pseudomonadati</taxon>
        <taxon>Pseudomonadota</taxon>
        <taxon>Alphaproteobacteria</taxon>
        <taxon>Hyphomicrobiales</taxon>
        <taxon>Aurantimonadaceae</taxon>
        <taxon>Aureimonas</taxon>
    </lineage>
</organism>
<dbReference type="InterPro" id="IPR020904">
    <property type="entry name" value="Sc_DH/Rdtase_CS"/>
</dbReference>
<dbReference type="RefSeq" id="WP_058634895.1">
    <property type="nucleotide sequence ID" value="NZ_LDPZ01000020.1"/>
</dbReference>
<evidence type="ECO:0000313" key="3">
    <source>
        <dbReference type="EMBL" id="KTQ95763.1"/>
    </source>
</evidence>
<gene>
    <name evidence="3" type="ORF">NS226_10145</name>
</gene>
<evidence type="ECO:0000256" key="1">
    <source>
        <dbReference type="ARBA" id="ARBA00006484"/>
    </source>
</evidence>
<dbReference type="EMBL" id="LDPZ01000020">
    <property type="protein sequence ID" value="KTQ95763.1"/>
    <property type="molecule type" value="Genomic_DNA"/>
</dbReference>
<dbReference type="Gene3D" id="3.40.50.720">
    <property type="entry name" value="NAD(P)-binding Rossmann-like Domain"/>
    <property type="match status" value="1"/>
</dbReference>
<keyword evidence="2" id="KW-0560">Oxidoreductase</keyword>
<dbReference type="PANTHER" id="PTHR24321">
    <property type="entry name" value="DEHYDROGENASES, SHORT CHAIN"/>
    <property type="match status" value="1"/>
</dbReference>
<name>A0A175R954_9HYPH</name>